<dbReference type="Gene3D" id="3.20.20.150">
    <property type="entry name" value="Divalent-metal-dependent TIM barrel enzymes"/>
    <property type="match status" value="1"/>
</dbReference>
<dbReference type="SUPFAM" id="SSF51658">
    <property type="entry name" value="Xylose isomerase-like"/>
    <property type="match status" value="1"/>
</dbReference>
<keyword evidence="2" id="KW-0413">Isomerase</keyword>
<dbReference type="PANTHER" id="PTHR12110:SF21">
    <property type="entry name" value="XYLOSE ISOMERASE-LIKE TIM BARREL DOMAIN-CONTAINING PROTEIN"/>
    <property type="match status" value="1"/>
</dbReference>
<gene>
    <name evidence="2" type="ORF">IC608_14105</name>
</gene>
<proteinExistence type="predicted"/>
<reference evidence="2" key="1">
    <citation type="submission" date="2020-09" db="EMBL/GenBank/DDBJ databases">
        <title>Genome seq and assembly of Devosia sp.</title>
        <authorList>
            <person name="Chhetri G."/>
        </authorList>
    </citation>
    <scope>NUCLEOTIDE SEQUENCE</scope>
    <source>
        <strain evidence="2">PTR5</strain>
    </source>
</reference>
<dbReference type="InterPro" id="IPR036237">
    <property type="entry name" value="Xyl_isomerase-like_sf"/>
</dbReference>
<feature type="domain" description="Xylose isomerase-like TIM barrel" evidence="1">
    <location>
        <begin position="22"/>
        <end position="284"/>
    </location>
</feature>
<dbReference type="PANTHER" id="PTHR12110">
    <property type="entry name" value="HYDROXYPYRUVATE ISOMERASE"/>
    <property type="match status" value="1"/>
</dbReference>
<protein>
    <submittedName>
        <fullName evidence="2">Sugar phosphate isomerase/epimerase</fullName>
    </submittedName>
</protein>
<dbReference type="AlphaFoldDB" id="A0A927ITJ1"/>
<dbReference type="EMBL" id="JACYFU010000003">
    <property type="protein sequence ID" value="MBD8066604.1"/>
    <property type="molecule type" value="Genomic_DNA"/>
</dbReference>
<evidence type="ECO:0000313" key="2">
    <source>
        <dbReference type="EMBL" id="MBD8066604.1"/>
    </source>
</evidence>
<dbReference type="RefSeq" id="WP_191776734.1">
    <property type="nucleotide sequence ID" value="NZ_JACYFU010000003.1"/>
</dbReference>
<accession>A0A927ITJ1</accession>
<sequence>MKLGFLTAPFAHQDLEEVSRWGREAGFSAIEIAVWPRAGGANRRYAGTSHIDVATLDQSTASRLRDDLDAKGLEISSLAYYPNPLDPDERISTAAFAHLKDVVKAARLLGVRTVGTFAGRDKTQSLDANFDRFAQVWPDMVHFAGDHGIKIAIENCPMIFSGDEWPGGTNLAYSPANWRRMFDIIPDENFGLNFDPSHLIWQFIDIPRAIREFGPRIFHVHAKDLEIRTDGLYEHGVMSAGVGWQVPRLCGLGQVDWGAFFGALYAVGYDNVVSIEHEDRMFEGNLEKVQRGFAIARDALKPFIH</sequence>
<organism evidence="2 3">
    <name type="scientific">Devosia oryzisoli</name>
    <dbReference type="NCBI Taxonomy" id="2774138"/>
    <lineage>
        <taxon>Bacteria</taxon>
        <taxon>Pseudomonadati</taxon>
        <taxon>Pseudomonadota</taxon>
        <taxon>Alphaproteobacteria</taxon>
        <taxon>Hyphomicrobiales</taxon>
        <taxon>Devosiaceae</taxon>
        <taxon>Devosia</taxon>
    </lineage>
</organism>
<dbReference type="Proteomes" id="UP000654108">
    <property type="component" value="Unassembled WGS sequence"/>
</dbReference>
<dbReference type="InterPro" id="IPR050312">
    <property type="entry name" value="IolE/XylAMocC-like"/>
</dbReference>
<evidence type="ECO:0000313" key="3">
    <source>
        <dbReference type="Proteomes" id="UP000654108"/>
    </source>
</evidence>
<keyword evidence="3" id="KW-1185">Reference proteome</keyword>
<evidence type="ECO:0000259" key="1">
    <source>
        <dbReference type="Pfam" id="PF01261"/>
    </source>
</evidence>
<dbReference type="Pfam" id="PF01261">
    <property type="entry name" value="AP_endonuc_2"/>
    <property type="match status" value="1"/>
</dbReference>
<dbReference type="InterPro" id="IPR013022">
    <property type="entry name" value="Xyl_isomerase-like_TIM-brl"/>
</dbReference>
<dbReference type="GO" id="GO:0016853">
    <property type="term" value="F:isomerase activity"/>
    <property type="evidence" value="ECO:0007669"/>
    <property type="project" value="UniProtKB-KW"/>
</dbReference>
<name>A0A927ITJ1_9HYPH</name>
<comment type="caution">
    <text evidence="2">The sequence shown here is derived from an EMBL/GenBank/DDBJ whole genome shotgun (WGS) entry which is preliminary data.</text>
</comment>